<protein>
    <submittedName>
        <fullName evidence="1">Uncharacterized protein</fullName>
    </submittedName>
</protein>
<gene>
    <name evidence="1" type="ORF">HNR42_000612</name>
</gene>
<proteinExistence type="predicted"/>
<organism evidence="1 2">
    <name type="scientific">Deinobacterium chartae</name>
    <dbReference type="NCBI Taxonomy" id="521158"/>
    <lineage>
        <taxon>Bacteria</taxon>
        <taxon>Thermotogati</taxon>
        <taxon>Deinococcota</taxon>
        <taxon>Deinococci</taxon>
        <taxon>Deinococcales</taxon>
        <taxon>Deinococcaceae</taxon>
        <taxon>Deinobacterium</taxon>
    </lineage>
</organism>
<dbReference type="AlphaFoldDB" id="A0A841HZ02"/>
<accession>A0A841HZ02</accession>
<dbReference type="EMBL" id="JACHHG010000002">
    <property type="protein sequence ID" value="MBB6097198.1"/>
    <property type="molecule type" value="Genomic_DNA"/>
</dbReference>
<evidence type="ECO:0000313" key="1">
    <source>
        <dbReference type="EMBL" id="MBB6097198.1"/>
    </source>
</evidence>
<evidence type="ECO:0000313" key="2">
    <source>
        <dbReference type="Proteomes" id="UP000569951"/>
    </source>
</evidence>
<dbReference type="RefSeq" id="WP_183984388.1">
    <property type="nucleotide sequence ID" value="NZ_JACHHG010000002.1"/>
</dbReference>
<sequence length="129" mass="13758">MRKLLARRGHALVDCCAVLGLALAVPAARLEGPGRCAALAFVPAIALGIVTTRTPLGLLPRVPFRWHGRVEIASIAAQVALPWLAGFADRPRERNFLLGLAAVNLLTWLATDWTAPPQEVRAGLPGADR</sequence>
<name>A0A841HZ02_9DEIO</name>
<reference evidence="1 2" key="1">
    <citation type="submission" date="2020-08" db="EMBL/GenBank/DDBJ databases">
        <title>Genomic Encyclopedia of Type Strains, Phase IV (KMG-IV): sequencing the most valuable type-strain genomes for metagenomic binning, comparative biology and taxonomic classification.</title>
        <authorList>
            <person name="Goeker M."/>
        </authorList>
    </citation>
    <scope>NUCLEOTIDE SEQUENCE [LARGE SCALE GENOMIC DNA]</scope>
    <source>
        <strain evidence="1 2">DSM 21458</strain>
    </source>
</reference>
<keyword evidence="2" id="KW-1185">Reference proteome</keyword>
<comment type="caution">
    <text evidence="1">The sequence shown here is derived from an EMBL/GenBank/DDBJ whole genome shotgun (WGS) entry which is preliminary data.</text>
</comment>
<dbReference type="Proteomes" id="UP000569951">
    <property type="component" value="Unassembled WGS sequence"/>
</dbReference>